<dbReference type="Proteomes" id="UP000299102">
    <property type="component" value="Unassembled WGS sequence"/>
</dbReference>
<evidence type="ECO:0000313" key="1">
    <source>
        <dbReference type="EMBL" id="GBP51222.1"/>
    </source>
</evidence>
<protein>
    <submittedName>
        <fullName evidence="1">Uncharacterized protein</fullName>
    </submittedName>
</protein>
<dbReference type="OrthoDB" id="407509at2759"/>
<name>A0A4C1WL48_EUMVA</name>
<reference evidence="1 2" key="1">
    <citation type="journal article" date="2019" name="Commun. Biol.">
        <title>The bagworm genome reveals a unique fibroin gene that provides high tensile strength.</title>
        <authorList>
            <person name="Kono N."/>
            <person name="Nakamura H."/>
            <person name="Ohtoshi R."/>
            <person name="Tomita M."/>
            <person name="Numata K."/>
            <person name="Arakawa K."/>
        </authorList>
    </citation>
    <scope>NUCLEOTIDE SEQUENCE [LARGE SCALE GENOMIC DNA]</scope>
</reference>
<dbReference type="EMBL" id="BGZK01000577">
    <property type="protein sequence ID" value="GBP51222.1"/>
    <property type="molecule type" value="Genomic_DNA"/>
</dbReference>
<accession>A0A4C1WL48</accession>
<proteinExistence type="predicted"/>
<keyword evidence="2" id="KW-1185">Reference proteome</keyword>
<organism evidence="1 2">
    <name type="scientific">Eumeta variegata</name>
    <name type="common">Bagworm moth</name>
    <name type="synonym">Eumeta japonica</name>
    <dbReference type="NCBI Taxonomy" id="151549"/>
    <lineage>
        <taxon>Eukaryota</taxon>
        <taxon>Metazoa</taxon>
        <taxon>Ecdysozoa</taxon>
        <taxon>Arthropoda</taxon>
        <taxon>Hexapoda</taxon>
        <taxon>Insecta</taxon>
        <taxon>Pterygota</taxon>
        <taxon>Neoptera</taxon>
        <taxon>Endopterygota</taxon>
        <taxon>Lepidoptera</taxon>
        <taxon>Glossata</taxon>
        <taxon>Ditrysia</taxon>
        <taxon>Tineoidea</taxon>
        <taxon>Psychidae</taxon>
        <taxon>Oiketicinae</taxon>
        <taxon>Eumeta</taxon>
    </lineage>
</organism>
<evidence type="ECO:0000313" key="2">
    <source>
        <dbReference type="Proteomes" id="UP000299102"/>
    </source>
</evidence>
<comment type="caution">
    <text evidence="1">The sequence shown here is derived from an EMBL/GenBank/DDBJ whole genome shotgun (WGS) entry which is preliminary data.</text>
</comment>
<dbReference type="AlphaFoldDB" id="A0A4C1WL48"/>
<sequence length="117" mass="13446">MYGSKSWVWQEKNESNINPVEMRSLRSMCGVSQKNRCRNSDIRERCGLKEDVVTRAEKVIRRRMAGGPRHRSKDAQSYVVKLRAPTCAPPALRFHISRAGRGHCIQLTSLVRRRSPP</sequence>
<gene>
    <name evidence="1" type="ORF">EVAR_85434_1</name>
</gene>